<gene>
    <name evidence="2" type="ORF">HaLaN_16203</name>
</gene>
<dbReference type="Proteomes" id="UP000485058">
    <property type="component" value="Unassembled WGS sequence"/>
</dbReference>
<sequence>MPDDNLQTAPKLARSVEAEVLESIRNEGHFDTLRKSEGLKAGILELLDSSRALQEAQGRPLTPANKKRLLDELRKEKE</sequence>
<evidence type="ECO:0000256" key="1">
    <source>
        <dbReference type="SAM" id="MobiDB-lite"/>
    </source>
</evidence>
<proteinExistence type="predicted"/>
<accession>A0A699ZAU9</accession>
<protein>
    <submittedName>
        <fullName evidence="2">Uncharacterized protein</fullName>
    </submittedName>
</protein>
<keyword evidence="3" id="KW-1185">Reference proteome</keyword>
<evidence type="ECO:0000313" key="2">
    <source>
        <dbReference type="EMBL" id="GFH19281.1"/>
    </source>
</evidence>
<evidence type="ECO:0000313" key="3">
    <source>
        <dbReference type="Proteomes" id="UP000485058"/>
    </source>
</evidence>
<feature type="region of interest" description="Disordered" evidence="1">
    <location>
        <begin position="54"/>
        <end position="78"/>
    </location>
</feature>
<organism evidence="2 3">
    <name type="scientific">Haematococcus lacustris</name>
    <name type="common">Green alga</name>
    <name type="synonym">Haematococcus pluvialis</name>
    <dbReference type="NCBI Taxonomy" id="44745"/>
    <lineage>
        <taxon>Eukaryota</taxon>
        <taxon>Viridiplantae</taxon>
        <taxon>Chlorophyta</taxon>
        <taxon>core chlorophytes</taxon>
        <taxon>Chlorophyceae</taxon>
        <taxon>CS clade</taxon>
        <taxon>Chlamydomonadales</taxon>
        <taxon>Haematococcaceae</taxon>
        <taxon>Haematococcus</taxon>
    </lineage>
</organism>
<dbReference type="EMBL" id="BLLF01001436">
    <property type="protein sequence ID" value="GFH19281.1"/>
    <property type="molecule type" value="Genomic_DNA"/>
</dbReference>
<comment type="caution">
    <text evidence="2">The sequence shown here is derived from an EMBL/GenBank/DDBJ whole genome shotgun (WGS) entry which is preliminary data.</text>
</comment>
<feature type="compositionally biased region" description="Basic and acidic residues" evidence="1">
    <location>
        <begin position="68"/>
        <end position="78"/>
    </location>
</feature>
<dbReference type="AlphaFoldDB" id="A0A699ZAU9"/>
<reference evidence="2 3" key="1">
    <citation type="submission" date="2020-02" db="EMBL/GenBank/DDBJ databases">
        <title>Draft genome sequence of Haematococcus lacustris strain NIES-144.</title>
        <authorList>
            <person name="Morimoto D."/>
            <person name="Nakagawa S."/>
            <person name="Yoshida T."/>
            <person name="Sawayama S."/>
        </authorList>
    </citation>
    <scope>NUCLEOTIDE SEQUENCE [LARGE SCALE GENOMIC DNA]</scope>
    <source>
        <strain evidence="2 3">NIES-144</strain>
    </source>
</reference>
<name>A0A699ZAU9_HAELA</name>